<dbReference type="SUPFAM" id="SSF56349">
    <property type="entry name" value="DNA breaking-rejoining enzymes"/>
    <property type="match status" value="2"/>
</dbReference>
<sequence length="330" mass="35920">MTEALGLLLIAERTALLSGRDDEFVAVILAGYTGMRWGELVGLETQFVRPTNVRVEWQLYELGTGELHRCPPKDDSHRTIDTPEWLGELVTSHIARTRPAACRCHGLRYVFSGHRAANGSARQQGPTMVDVARRAGISTGTVSNVLNRPDTVPAATREKVAGALAELNYVRGGSAGELAAHWRRSGFGAWLFQPATTGAYPKRAPAEAHPVPILGEPWPGIPLRGRGASSRADACWLPIAPGLTPHGLRHTHKTLMLELGIPPKLMDERMGHADGSVQARYSHVTAEMRRRLLTALTDLWAESLERRRAISPSSPVAALDALLKDPGRES</sequence>
<dbReference type="Gene3D" id="1.10.260.40">
    <property type="entry name" value="lambda repressor-like DNA-binding domains"/>
    <property type="match status" value="1"/>
</dbReference>
<evidence type="ECO:0000256" key="2">
    <source>
        <dbReference type="ARBA" id="ARBA00023125"/>
    </source>
</evidence>
<accession>A0ABP7AIE7</accession>
<proteinExistence type="predicted"/>
<dbReference type="PANTHER" id="PTHR30146">
    <property type="entry name" value="LACI-RELATED TRANSCRIPTIONAL REPRESSOR"/>
    <property type="match status" value="1"/>
</dbReference>
<dbReference type="SMART" id="SM00354">
    <property type="entry name" value="HTH_LACI"/>
    <property type="match status" value="1"/>
</dbReference>
<evidence type="ECO:0000313" key="7">
    <source>
        <dbReference type="Proteomes" id="UP001501074"/>
    </source>
</evidence>
<evidence type="ECO:0000313" key="6">
    <source>
        <dbReference type="EMBL" id="GAA3632790.1"/>
    </source>
</evidence>
<dbReference type="PANTHER" id="PTHR30146:SF109">
    <property type="entry name" value="HTH-TYPE TRANSCRIPTIONAL REGULATOR GALS"/>
    <property type="match status" value="1"/>
</dbReference>
<feature type="domain" description="HTH lacI-type" evidence="5">
    <location>
        <begin position="126"/>
        <end position="180"/>
    </location>
</feature>
<keyword evidence="1" id="KW-0805">Transcription regulation</keyword>
<evidence type="ECO:0000256" key="1">
    <source>
        <dbReference type="ARBA" id="ARBA00023015"/>
    </source>
</evidence>
<comment type="caution">
    <text evidence="6">The sequence shown here is derived from an EMBL/GenBank/DDBJ whole genome shotgun (WGS) entry which is preliminary data.</text>
</comment>
<name>A0ABP7AIE7_9ACTN</name>
<dbReference type="InterPro" id="IPR011010">
    <property type="entry name" value="DNA_brk_join_enz"/>
</dbReference>
<dbReference type="Pfam" id="PF00356">
    <property type="entry name" value="LacI"/>
    <property type="match status" value="1"/>
</dbReference>
<keyword evidence="7" id="KW-1185">Reference proteome</keyword>
<keyword evidence="2" id="KW-0238">DNA-binding</keyword>
<dbReference type="Pfam" id="PF00589">
    <property type="entry name" value="Phage_integrase"/>
    <property type="match status" value="1"/>
</dbReference>
<dbReference type="EMBL" id="BAAAZO010000011">
    <property type="protein sequence ID" value="GAA3632790.1"/>
    <property type="molecule type" value="Genomic_DNA"/>
</dbReference>
<dbReference type="Proteomes" id="UP001501074">
    <property type="component" value="Unassembled WGS sequence"/>
</dbReference>
<protein>
    <recommendedName>
        <fullName evidence="5">HTH lacI-type domain-containing protein</fullName>
    </recommendedName>
</protein>
<evidence type="ECO:0000256" key="3">
    <source>
        <dbReference type="ARBA" id="ARBA00023163"/>
    </source>
</evidence>
<keyword evidence="3" id="KW-0804">Transcription</keyword>
<dbReference type="InterPro" id="IPR000843">
    <property type="entry name" value="HTH_LacI"/>
</dbReference>
<dbReference type="CDD" id="cd01392">
    <property type="entry name" value="HTH_LacI"/>
    <property type="match status" value="1"/>
</dbReference>
<keyword evidence="4" id="KW-0233">DNA recombination</keyword>
<dbReference type="InterPro" id="IPR002104">
    <property type="entry name" value="Integrase_catalytic"/>
</dbReference>
<evidence type="ECO:0000256" key="4">
    <source>
        <dbReference type="ARBA" id="ARBA00023172"/>
    </source>
</evidence>
<dbReference type="Gene3D" id="1.10.443.10">
    <property type="entry name" value="Intergrase catalytic core"/>
    <property type="match status" value="1"/>
</dbReference>
<gene>
    <name evidence="6" type="ORF">GCM10022223_58870</name>
</gene>
<dbReference type="InterPro" id="IPR010982">
    <property type="entry name" value="Lambda_DNA-bd_dom_sf"/>
</dbReference>
<dbReference type="InterPro" id="IPR013762">
    <property type="entry name" value="Integrase-like_cat_sf"/>
</dbReference>
<dbReference type="PROSITE" id="PS50932">
    <property type="entry name" value="HTH_LACI_2"/>
    <property type="match status" value="1"/>
</dbReference>
<evidence type="ECO:0000259" key="5">
    <source>
        <dbReference type="PROSITE" id="PS50932"/>
    </source>
</evidence>
<organism evidence="6 7">
    <name type="scientific">Kineosporia mesophila</name>
    <dbReference type="NCBI Taxonomy" id="566012"/>
    <lineage>
        <taxon>Bacteria</taxon>
        <taxon>Bacillati</taxon>
        <taxon>Actinomycetota</taxon>
        <taxon>Actinomycetes</taxon>
        <taxon>Kineosporiales</taxon>
        <taxon>Kineosporiaceae</taxon>
        <taxon>Kineosporia</taxon>
    </lineage>
</organism>
<dbReference type="SUPFAM" id="SSF47413">
    <property type="entry name" value="lambda repressor-like DNA-binding domains"/>
    <property type="match status" value="1"/>
</dbReference>
<reference evidence="7" key="1">
    <citation type="journal article" date="2019" name="Int. J. Syst. Evol. Microbiol.">
        <title>The Global Catalogue of Microorganisms (GCM) 10K type strain sequencing project: providing services to taxonomists for standard genome sequencing and annotation.</title>
        <authorList>
            <consortium name="The Broad Institute Genomics Platform"/>
            <consortium name="The Broad Institute Genome Sequencing Center for Infectious Disease"/>
            <person name="Wu L."/>
            <person name="Ma J."/>
        </authorList>
    </citation>
    <scope>NUCLEOTIDE SEQUENCE [LARGE SCALE GENOMIC DNA]</scope>
    <source>
        <strain evidence="7">JCM 16902</strain>
    </source>
</reference>